<proteinExistence type="inferred from homology"/>
<evidence type="ECO:0000256" key="14">
    <source>
        <dbReference type="ARBA" id="ARBA00023098"/>
    </source>
</evidence>
<dbReference type="InterPro" id="IPR000907">
    <property type="entry name" value="LipOase"/>
</dbReference>
<protein>
    <recommendedName>
        <fullName evidence="18">Lipoxygenase</fullName>
        <ecNumber evidence="18">1.13.11.-</ecNumber>
    </recommendedName>
</protein>
<feature type="region of interest" description="Disordered" evidence="19">
    <location>
        <begin position="239"/>
        <end position="296"/>
    </location>
</feature>
<dbReference type="InterPro" id="IPR036226">
    <property type="entry name" value="LipOase_C_sf"/>
</dbReference>
<keyword evidence="23" id="KW-1185">Reference proteome</keyword>
<dbReference type="PRINTS" id="PR00087">
    <property type="entry name" value="LIPOXYGENASE"/>
</dbReference>
<feature type="compositionally biased region" description="Basic and acidic residues" evidence="19">
    <location>
        <begin position="269"/>
        <end position="296"/>
    </location>
</feature>
<feature type="domain" description="Lipoxygenase" evidence="21">
    <location>
        <begin position="192"/>
        <end position="856"/>
    </location>
</feature>
<dbReference type="PROSITE" id="PS50095">
    <property type="entry name" value="PLAT"/>
    <property type="match status" value="1"/>
</dbReference>
<dbReference type="PRINTS" id="PR00468">
    <property type="entry name" value="PLTLPOXGNASE"/>
</dbReference>
<comment type="function">
    <text evidence="18">Plant lipoxygenase may be involved in a number of diverse aspects of plant physiology including growth and development, pest resistance, and senescence or responses to wounding.</text>
</comment>
<dbReference type="PROSITE" id="PS51393">
    <property type="entry name" value="LIPOXYGENASE_3"/>
    <property type="match status" value="1"/>
</dbReference>
<evidence type="ECO:0000256" key="18">
    <source>
        <dbReference type="RuleBase" id="RU003975"/>
    </source>
</evidence>
<comment type="pathway">
    <text evidence="18">Lipid metabolism; oxylipin biosynthesis.</text>
</comment>
<dbReference type="EMBL" id="JACEGQ020000016">
    <property type="protein sequence ID" value="KAH8484985.1"/>
    <property type="molecule type" value="Genomic_DNA"/>
</dbReference>
<evidence type="ECO:0000256" key="3">
    <source>
        <dbReference type="ARBA" id="ARBA00009419"/>
    </source>
</evidence>
<keyword evidence="4 18" id="KW-0444">Lipid biosynthesis</keyword>
<evidence type="ECO:0000256" key="5">
    <source>
        <dbReference type="ARBA" id="ARBA00022528"/>
    </source>
</evidence>
<dbReference type="FunFam" id="1.20.245.10:FF:000002">
    <property type="entry name" value="Lipoxygenase"/>
    <property type="match status" value="1"/>
</dbReference>
<keyword evidence="5" id="KW-0150">Chloroplast</keyword>
<dbReference type="InterPro" id="IPR027433">
    <property type="entry name" value="Lipoxygenase_dom_3"/>
</dbReference>
<dbReference type="PROSITE" id="PS00081">
    <property type="entry name" value="LIPOXYGENASE_2"/>
    <property type="match status" value="1"/>
</dbReference>
<evidence type="ECO:0000256" key="19">
    <source>
        <dbReference type="SAM" id="MobiDB-lite"/>
    </source>
</evidence>
<keyword evidence="10" id="KW-0809">Transit peptide</keyword>
<dbReference type="AlphaFoldDB" id="A0A8T2WUH1"/>
<keyword evidence="11 17" id="KW-0223">Dioxygenase</keyword>
<keyword evidence="7 17" id="KW-0479">Metal-binding</keyword>
<evidence type="ECO:0000256" key="11">
    <source>
        <dbReference type="ARBA" id="ARBA00022964"/>
    </source>
</evidence>
<dbReference type="InterPro" id="IPR013819">
    <property type="entry name" value="LipOase_C"/>
</dbReference>
<dbReference type="Gene3D" id="3.10.450.60">
    <property type="match status" value="1"/>
</dbReference>
<evidence type="ECO:0000256" key="8">
    <source>
        <dbReference type="ARBA" id="ARBA00022767"/>
    </source>
</evidence>
<dbReference type="InterPro" id="IPR001024">
    <property type="entry name" value="PLAT/LH2_dom"/>
</dbReference>
<comment type="cofactor">
    <cofactor evidence="1 17">
        <name>Fe cation</name>
        <dbReference type="ChEBI" id="CHEBI:24875"/>
    </cofactor>
</comment>
<keyword evidence="14" id="KW-0443">Lipid metabolism</keyword>
<dbReference type="EC" id="1.13.11.-" evidence="18"/>
<gene>
    <name evidence="22" type="ORF">H0E87_026668</name>
</gene>
<dbReference type="GO" id="GO:0006633">
    <property type="term" value="P:fatty acid biosynthetic process"/>
    <property type="evidence" value="ECO:0007669"/>
    <property type="project" value="UniProtKB-KW"/>
</dbReference>
<keyword evidence="6" id="KW-0934">Plastid</keyword>
<dbReference type="Gene3D" id="1.20.245.10">
    <property type="entry name" value="Lipoxygenase-1, Domain 5"/>
    <property type="match status" value="1"/>
</dbReference>
<dbReference type="InterPro" id="IPR020833">
    <property type="entry name" value="LipOase_Fe_BS"/>
</dbReference>
<evidence type="ECO:0000259" key="20">
    <source>
        <dbReference type="PROSITE" id="PS50095"/>
    </source>
</evidence>
<feature type="compositionally biased region" description="Basic and acidic residues" evidence="19">
    <location>
        <begin position="239"/>
        <end position="253"/>
    </location>
</feature>
<evidence type="ECO:0000256" key="2">
    <source>
        <dbReference type="ARBA" id="ARBA00004229"/>
    </source>
</evidence>
<comment type="similarity">
    <text evidence="3 17">Belongs to the lipoxygenase family.</text>
</comment>
<keyword evidence="12 17" id="KW-0560">Oxidoreductase</keyword>
<dbReference type="Gene3D" id="2.60.60.20">
    <property type="entry name" value="PLAT/LH2 domain"/>
    <property type="match status" value="1"/>
</dbReference>
<evidence type="ECO:0000259" key="21">
    <source>
        <dbReference type="PROSITE" id="PS51393"/>
    </source>
</evidence>
<dbReference type="GO" id="GO:0009507">
    <property type="term" value="C:chloroplast"/>
    <property type="evidence" value="ECO:0007669"/>
    <property type="project" value="UniProtKB-SubCell"/>
</dbReference>
<dbReference type="PROSITE" id="PS00711">
    <property type="entry name" value="LIPOXYGENASE_1"/>
    <property type="match status" value="1"/>
</dbReference>
<accession>A0A8T2WUH1</accession>
<dbReference type="GO" id="GO:0016165">
    <property type="term" value="F:linoleate 13S-lipoxygenase activity"/>
    <property type="evidence" value="ECO:0007669"/>
    <property type="project" value="UniProtKB-ARBA"/>
</dbReference>
<evidence type="ECO:0000256" key="15">
    <source>
        <dbReference type="ARBA" id="ARBA00023160"/>
    </source>
</evidence>
<dbReference type="SMART" id="SM00308">
    <property type="entry name" value="LH2"/>
    <property type="match status" value="1"/>
</dbReference>
<comment type="subcellular location">
    <subcellularLocation>
        <location evidence="2">Plastid</location>
        <location evidence="2">Chloroplast</location>
    </subcellularLocation>
</comment>
<dbReference type="FunFam" id="3.10.450.60:FF:000005">
    <property type="entry name" value="Lipoxygenase"/>
    <property type="match status" value="1"/>
</dbReference>
<dbReference type="SUPFAM" id="SSF48484">
    <property type="entry name" value="Lipoxigenase"/>
    <property type="match status" value="1"/>
</dbReference>
<keyword evidence="13 17" id="KW-0408">Iron</keyword>
<dbReference type="Gene3D" id="4.10.372.10">
    <property type="entry name" value="Lipoxygenase-1, Domain 3"/>
    <property type="match status" value="1"/>
</dbReference>
<sequence>MLMPQVHQSLYPSRTSLILPKPCIYGNSRETFLVPSRSSFTKTRRNERVVYKTSNNIKAMSTASTEQPTKLKATVSIVVKGTRSDRPGKILSLELVFAELDPNTRQERYLIENGNAWRAYHVDDDNVVYEAEFVVKPDYGEVGAVYVTNEHNEEMFIKELVLEDSPRCQVLLTCQSWVGVQQKRLFFTNKSTYLPNWTPSGLKTLRQNELQNLRGDGQEERKKGDRIYDYDVYNDLGDPDLKRPVLGGEEHPYPRRCRTGRPRNNNCKKNVEKKNDNSTETRSYVPRDEEFSDTKRKSFDDRKKLGVQRLANLHRPGNNIQAEFPSFTAIDALFNGNLSFETPQVMKRDRFSWFRDEEFARQTLAGLNPSSIQLVKEKEWPLRSKLDSGIYGPQESAITNEIIEEEIKGFMTVDEAVKQKKLFILDYHDILLPFVRKVRKLENTTLYGSRTLFFLTPHGTLRPLAIELTCPPMDGKPQWKEVFKPTGNSTAVWLWKLAKANVLAHDSCYHQLITHWLRTHCATEPYIIAANRQLSAMHPIYRLLHPHFRYTMEINADARNSLINAGGTIESTFAPGKYCMELSSVIYDKQWRFDHQGLPKDLVSRGMAIEDPSSPHGLKLAVEDYPYANDGLELWAIIKKWVSDYVNHYYPEASLIESDSELLAWWKEIRTVGHGDKKDEPWWPELKTPQDLIEIITTIVWIASGHHAAVNFGQYAYAGYFPNRPTITRLKMPNEDRRDEDWKLFLEKPEEILLKTFPSQLQAATVMVALSVLSEHSPDEEYLGQKIEPVWAEDPAIKCYFETFRRSLTNLEGIIYGRNADENLFNRRGAGVMPYDLLKTSYQPGITGGVPNSISI</sequence>
<evidence type="ECO:0000256" key="1">
    <source>
        <dbReference type="ARBA" id="ARBA00001962"/>
    </source>
</evidence>
<comment type="caution">
    <text evidence="16">Lacks conserved residue(s) required for the propagation of feature annotation.</text>
</comment>
<dbReference type="InterPro" id="IPR036392">
    <property type="entry name" value="PLAT/LH2_dom_sf"/>
</dbReference>
<dbReference type="InterPro" id="IPR001246">
    <property type="entry name" value="LipOase_plant"/>
</dbReference>
<dbReference type="Proteomes" id="UP000807159">
    <property type="component" value="Chromosome 16"/>
</dbReference>
<dbReference type="InterPro" id="IPR020834">
    <property type="entry name" value="LipOase_CS"/>
</dbReference>
<feature type="domain" description="PLAT" evidence="20">
    <location>
        <begin position="71"/>
        <end position="192"/>
    </location>
</feature>
<keyword evidence="15 18" id="KW-0275">Fatty acid biosynthesis</keyword>
<evidence type="ECO:0000256" key="12">
    <source>
        <dbReference type="ARBA" id="ARBA00023002"/>
    </source>
</evidence>
<dbReference type="PANTHER" id="PTHR11771">
    <property type="entry name" value="LIPOXYGENASE"/>
    <property type="match status" value="1"/>
</dbReference>
<evidence type="ECO:0000256" key="10">
    <source>
        <dbReference type="ARBA" id="ARBA00022946"/>
    </source>
</evidence>
<evidence type="ECO:0000256" key="16">
    <source>
        <dbReference type="PROSITE-ProRule" id="PRU00152"/>
    </source>
</evidence>
<evidence type="ECO:0000313" key="22">
    <source>
        <dbReference type="EMBL" id="KAH8484985.1"/>
    </source>
</evidence>
<evidence type="ECO:0000256" key="13">
    <source>
        <dbReference type="ARBA" id="ARBA00023004"/>
    </source>
</evidence>
<dbReference type="SUPFAM" id="SSF49723">
    <property type="entry name" value="Lipase/lipooxygenase domain (PLAT/LH2 domain)"/>
    <property type="match status" value="1"/>
</dbReference>
<dbReference type="Pfam" id="PF00305">
    <property type="entry name" value="Lipoxygenase"/>
    <property type="match status" value="1"/>
</dbReference>
<dbReference type="Gene3D" id="4.10.375.10">
    <property type="entry name" value="Lipoxygenase-1, Domain 2"/>
    <property type="match status" value="1"/>
</dbReference>
<dbReference type="GO" id="GO:0046872">
    <property type="term" value="F:metal ion binding"/>
    <property type="evidence" value="ECO:0007669"/>
    <property type="project" value="UniProtKB-UniRule"/>
</dbReference>
<evidence type="ECO:0000256" key="6">
    <source>
        <dbReference type="ARBA" id="ARBA00022640"/>
    </source>
</evidence>
<keyword evidence="8 18" id="KW-0925">Oxylipin biosynthesis</keyword>
<evidence type="ECO:0000256" key="7">
    <source>
        <dbReference type="ARBA" id="ARBA00022723"/>
    </source>
</evidence>
<keyword evidence="9" id="KW-0276">Fatty acid metabolism</keyword>
<organism evidence="22 23">
    <name type="scientific">Populus deltoides</name>
    <name type="common">Eastern poplar</name>
    <name type="synonym">Eastern cottonwood</name>
    <dbReference type="NCBI Taxonomy" id="3696"/>
    <lineage>
        <taxon>Eukaryota</taxon>
        <taxon>Viridiplantae</taxon>
        <taxon>Streptophyta</taxon>
        <taxon>Embryophyta</taxon>
        <taxon>Tracheophyta</taxon>
        <taxon>Spermatophyta</taxon>
        <taxon>Magnoliopsida</taxon>
        <taxon>eudicotyledons</taxon>
        <taxon>Gunneridae</taxon>
        <taxon>Pentapetalae</taxon>
        <taxon>rosids</taxon>
        <taxon>fabids</taxon>
        <taxon>Malpighiales</taxon>
        <taxon>Salicaceae</taxon>
        <taxon>Saliceae</taxon>
        <taxon>Populus</taxon>
    </lineage>
</organism>
<evidence type="ECO:0000256" key="4">
    <source>
        <dbReference type="ARBA" id="ARBA00022516"/>
    </source>
</evidence>
<evidence type="ECO:0000313" key="23">
    <source>
        <dbReference type="Proteomes" id="UP000807159"/>
    </source>
</evidence>
<dbReference type="GO" id="GO:0031408">
    <property type="term" value="P:oxylipin biosynthetic process"/>
    <property type="evidence" value="ECO:0007669"/>
    <property type="project" value="UniProtKB-UniRule"/>
</dbReference>
<evidence type="ECO:0000256" key="9">
    <source>
        <dbReference type="ARBA" id="ARBA00022832"/>
    </source>
</evidence>
<evidence type="ECO:0000256" key="17">
    <source>
        <dbReference type="RuleBase" id="RU003974"/>
    </source>
</evidence>
<reference evidence="22" key="1">
    <citation type="journal article" date="2021" name="J. Hered.">
        <title>Genome Assembly of Salicaceae Populus deltoides (Eastern Cottonwood) I-69 Based on Nanopore Sequencing and Hi-C Technologies.</title>
        <authorList>
            <person name="Bai S."/>
            <person name="Wu H."/>
            <person name="Zhang J."/>
            <person name="Pan Z."/>
            <person name="Zhao W."/>
            <person name="Li Z."/>
            <person name="Tong C."/>
        </authorList>
    </citation>
    <scope>NUCLEOTIDE SEQUENCE</scope>
    <source>
        <tissue evidence="22">Leaf</tissue>
    </source>
</reference>
<comment type="caution">
    <text evidence="22">The sequence shown here is derived from an EMBL/GenBank/DDBJ whole genome shotgun (WGS) entry which is preliminary data.</text>
</comment>
<dbReference type="GO" id="GO:0034440">
    <property type="term" value="P:lipid oxidation"/>
    <property type="evidence" value="ECO:0007669"/>
    <property type="project" value="InterPro"/>
</dbReference>
<name>A0A8T2WUH1_POPDE</name>